<keyword evidence="2" id="KW-1185">Reference proteome</keyword>
<comment type="caution">
    <text evidence="1">The sequence shown here is derived from an EMBL/GenBank/DDBJ whole genome shotgun (WGS) entry which is preliminary data.</text>
</comment>
<evidence type="ECO:0000313" key="1">
    <source>
        <dbReference type="EMBL" id="MPC90253.1"/>
    </source>
</evidence>
<sequence>MEAMWKKRDEGEVILMRCRSCKVLGEVDPTVVQEALSCKRLVWPIGVRLPQNATENALGPFHTSGFLRSGTFRTGIRPAPQHPACGFFRRLCPSRQSNFSRCGLAGRAAGCGSHNGKTTASYPCECSHKSQCKAKP</sequence>
<organism evidence="1 2">
    <name type="scientific">Portunus trituberculatus</name>
    <name type="common">Swimming crab</name>
    <name type="synonym">Neptunus trituberculatus</name>
    <dbReference type="NCBI Taxonomy" id="210409"/>
    <lineage>
        <taxon>Eukaryota</taxon>
        <taxon>Metazoa</taxon>
        <taxon>Ecdysozoa</taxon>
        <taxon>Arthropoda</taxon>
        <taxon>Crustacea</taxon>
        <taxon>Multicrustacea</taxon>
        <taxon>Malacostraca</taxon>
        <taxon>Eumalacostraca</taxon>
        <taxon>Eucarida</taxon>
        <taxon>Decapoda</taxon>
        <taxon>Pleocyemata</taxon>
        <taxon>Brachyura</taxon>
        <taxon>Eubrachyura</taxon>
        <taxon>Portunoidea</taxon>
        <taxon>Portunidae</taxon>
        <taxon>Portuninae</taxon>
        <taxon>Portunus</taxon>
    </lineage>
</organism>
<dbReference type="AlphaFoldDB" id="A0A5B7J714"/>
<dbReference type="EMBL" id="VSRR010083765">
    <property type="protein sequence ID" value="MPC90253.1"/>
    <property type="molecule type" value="Genomic_DNA"/>
</dbReference>
<proteinExistence type="predicted"/>
<name>A0A5B7J714_PORTR</name>
<protein>
    <submittedName>
        <fullName evidence="1">Uncharacterized protein</fullName>
    </submittedName>
</protein>
<dbReference type="Proteomes" id="UP000324222">
    <property type="component" value="Unassembled WGS sequence"/>
</dbReference>
<gene>
    <name evidence="1" type="ORF">E2C01_085229</name>
</gene>
<accession>A0A5B7J714</accession>
<evidence type="ECO:0000313" key="2">
    <source>
        <dbReference type="Proteomes" id="UP000324222"/>
    </source>
</evidence>
<reference evidence="1 2" key="1">
    <citation type="submission" date="2019-05" db="EMBL/GenBank/DDBJ databases">
        <title>Another draft genome of Portunus trituberculatus and its Hox gene families provides insights of decapod evolution.</title>
        <authorList>
            <person name="Jeong J.-H."/>
            <person name="Song I."/>
            <person name="Kim S."/>
            <person name="Choi T."/>
            <person name="Kim D."/>
            <person name="Ryu S."/>
            <person name="Kim W."/>
        </authorList>
    </citation>
    <scope>NUCLEOTIDE SEQUENCE [LARGE SCALE GENOMIC DNA]</scope>
    <source>
        <tissue evidence="1">Muscle</tissue>
    </source>
</reference>